<protein>
    <recommendedName>
        <fullName evidence="1">Protein kinase domain-containing protein</fullName>
    </recommendedName>
</protein>
<accession>A0A915ZBH1</accession>
<dbReference type="VEuPathDB" id="FungiDB:RhiirFUN_011189"/>
<dbReference type="InterPro" id="IPR020635">
    <property type="entry name" value="Tyr_kinase_cat_dom"/>
</dbReference>
<dbReference type="GO" id="GO:0004674">
    <property type="term" value="F:protein serine/threonine kinase activity"/>
    <property type="evidence" value="ECO:0007669"/>
    <property type="project" value="TreeGrafter"/>
</dbReference>
<dbReference type="InterPro" id="IPR059179">
    <property type="entry name" value="MLKL-like_MCAfunc"/>
</dbReference>
<dbReference type="CDD" id="cd21037">
    <property type="entry name" value="MLKL_NTD"/>
    <property type="match status" value="1"/>
</dbReference>
<evidence type="ECO:0000313" key="2">
    <source>
        <dbReference type="EMBL" id="CAB5368043.1"/>
    </source>
</evidence>
<dbReference type="OrthoDB" id="346907at2759"/>
<dbReference type="AlphaFoldDB" id="A0A915ZBH1"/>
<comment type="caution">
    <text evidence="2">The sequence shown here is derived from an EMBL/GenBank/DDBJ whole genome shotgun (WGS) entry which is preliminary data.</text>
</comment>
<dbReference type="InterPro" id="IPR008266">
    <property type="entry name" value="Tyr_kinase_AS"/>
</dbReference>
<dbReference type="InterPro" id="IPR000719">
    <property type="entry name" value="Prot_kinase_dom"/>
</dbReference>
<dbReference type="InterPro" id="IPR006597">
    <property type="entry name" value="Sel1-like"/>
</dbReference>
<dbReference type="EMBL" id="CAGKOT010000024">
    <property type="protein sequence ID" value="CAB5368043.1"/>
    <property type="molecule type" value="Genomic_DNA"/>
</dbReference>
<dbReference type="PROSITE" id="PS00109">
    <property type="entry name" value="PROTEIN_KINASE_TYR"/>
    <property type="match status" value="1"/>
</dbReference>
<sequence length="733" mass="85307">MEKKTDMATEATAVELVTSVAIPLSQFIPLIKDVSDIFSKVMDLYRSAHHNKNITRILMERISAANTCVNILLSREDLLTSIYYKNLQRLVRVLRNMKKFIEDITQYNTVQKFLLAEKIENGFKELCKEYDSSMTLLSFNLVLVNFNTENEDKIVKEDVEQLVKFQEALLESMTDVKQNVSHTNDQMNLVVERISEMAITMHNMQSMMGSKKEDADQIQNKIDIIFRTDKLPFEDYKEADEDSIRSDRLRKYIHVKTKEEFAFKVVDQDHINDVKNQVPILIKLKDCQNIIDFYGLTNNGVKTYLVTEWAENGNLREYILDQYIDLKLKIRIAYDIAKGLNFLNSVKMVHRDIRSENIVITNHGIAKITNFKFSRRLDEATSNISVNKECVRYSAPEMLRRGISGEKEKNDKYSIKYDTRCEVYSFGILLWEIAECRIPYEQFEDFVVIRRKVLDGYREKFTPGTGIPKKYQDLVNKSVDQNPGFRPTFSKMLTVLQDIFRSLEDHDPNSNKLPPVRKMIQCTIVAAAEDCEINWDSFNTIRDSFKLPITPPVRKMTQSTIEAIEDCAIDWDSFDYMTLDKAIEYHKNEGKDKQILYKCFDTYAEIGNPKAKYWKAYYISKGWSNLECSDREKHKLSVQLFKAAADYGDEYPNAQLRYATMVMQGKGVKPDKDEAIKYFLKAAKNGHLVAMFNVATYYYSIHENELGNYYMISAANKGYEQAINYCKKKNISY</sequence>
<dbReference type="Pfam" id="PF08238">
    <property type="entry name" value="Sel1"/>
    <property type="match status" value="1"/>
</dbReference>
<dbReference type="SMART" id="SM00671">
    <property type="entry name" value="SEL1"/>
    <property type="match status" value="2"/>
</dbReference>
<dbReference type="Proteomes" id="UP000684084">
    <property type="component" value="Unassembled WGS sequence"/>
</dbReference>
<proteinExistence type="predicted"/>
<dbReference type="SMART" id="SM00219">
    <property type="entry name" value="TyrKc"/>
    <property type="match status" value="1"/>
</dbReference>
<feature type="domain" description="Protein kinase" evidence="1">
    <location>
        <begin position="233"/>
        <end position="500"/>
    </location>
</feature>
<dbReference type="PANTHER" id="PTHR44329">
    <property type="entry name" value="SERINE/THREONINE-PROTEIN KINASE TNNI3K-RELATED"/>
    <property type="match status" value="1"/>
</dbReference>
<dbReference type="InterPro" id="IPR001245">
    <property type="entry name" value="Ser-Thr/Tyr_kinase_cat_dom"/>
</dbReference>
<name>A0A915ZBH1_9GLOM</name>
<reference evidence="2" key="1">
    <citation type="submission" date="2020-05" db="EMBL/GenBank/DDBJ databases">
        <authorList>
            <person name="Rincon C."/>
            <person name="Sanders R I."/>
            <person name="Robbins C."/>
            <person name="Chaturvedi A."/>
        </authorList>
    </citation>
    <scope>NUCLEOTIDE SEQUENCE</scope>
    <source>
        <strain evidence="2">CHB12</strain>
    </source>
</reference>
<dbReference type="GO" id="GO:0005524">
    <property type="term" value="F:ATP binding"/>
    <property type="evidence" value="ECO:0007669"/>
    <property type="project" value="InterPro"/>
</dbReference>
<dbReference type="Pfam" id="PF07714">
    <property type="entry name" value="PK_Tyr_Ser-Thr"/>
    <property type="match status" value="1"/>
</dbReference>
<dbReference type="PROSITE" id="PS50011">
    <property type="entry name" value="PROTEIN_KINASE_DOM"/>
    <property type="match status" value="1"/>
</dbReference>
<dbReference type="InterPro" id="IPR051681">
    <property type="entry name" value="Ser/Thr_Kinases-Pseudokinases"/>
</dbReference>
<evidence type="ECO:0000259" key="1">
    <source>
        <dbReference type="PROSITE" id="PS50011"/>
    </source>
</evidence>
<evidence type="ECO:0000313" key="3">
    <source>
        <dbReference type="Proteomes" id="UP000684084"/>
    </source>
</evidence>
<dbReference type="GO" id="GO:0004713">
    <property type="term" value="F:protein tyrosine kinase activity"/>
    <property type="evidence" value="ECO:0007669"/>
    <property type="project" value="InterPro"/>
</dbReference>
<gene>
    <name evidence="2" type="ORF">CHRIB12_LOCUS11546</name>
</gene>
<organism evidence="2 3">
    <name type="scientific">Rhizophagus irregularis</name>
    <dbReference type="NCBI Taxonomy" id="588596"/>
    <lineage>
        <taxon>Eukaryota</taxon>
        <taxon>Fungi</taxon>
        <taxon>Fungi incertae sedis</taxon>
        <taxon>Mucoromycota</taxon>
        <taxon>Glomeromycotina</taxon>
        <taxon>Glomeromycetes</taxon>
        <taxon>Glomerales</taxon>
        <taxon>Glomeraceae</taxon>
        <taxon>Rhizophagus</taxon>
    </lineage>
</organism>